<dbReference type="Proteomes" id="UP000541610">
    <property type="component" value="Unassembled WGS sequence"/>
</dbReference>
<dbReference type="EMBL" id="JABANP010000037">
    <property type="protein sequence ID" value="KAF4694065.1"/>
    <property type="molecule type" value="Genomic_DNA"/>
</dbReference>
<protein>
    <submittedName>
        <fullName evidence="1">Uncharacterized protein</fullName>
    </submittedName>
</protein>
<evidence type="ECO:0000313" key="1">
    <source>
        <dbReference type="EMBL" id="KAF4694065.1"/>
    </source>
</evidence>
<gene>
    <name evidence="1" type="ORF">FOZ60_009180</name>
</gene>
<reference evidence="1 2" key="1">
    <citation type="submission" date="2020-04" db="EMBL/GenBank/DDBJ databases">
        <title>Perkinsus olseni comparative genomics.</title>
        <authorList>
            <person name="Bogema D.R."/>
        </authorList>
    </citation>
    <scope>NUCLEOTIDE SEQUENCE [LARGE SCALE GENOMIC DNA]</scope>
    <source>
        <strain evidence="1">00978-12</strain>
    </source>
</reference>
<evidence type="ECO:0000313" key="2">
    <source>
        <dbReference type="Proteomes" id="UP000541610"/>
    </source>
</evidence>
<accession>A0A7J6PD65</accession>
<proteinExistence type="predicted"/>
<organism evidence="1 2">
    <name type="scientific">Perkinsus olseni</name>
    <name type="common">Perkinsus atlanticus</name>
    <dbReference type="NCBI Taxonomy" id="32597"/>
    <lineage>
        <taxon>Eukaryota</taxon>
        <taxon>Sar</taxon>
        <taxon>Alveolata</taxon>
        <taxon>Perkinsozoa</taxon>
        <taxon>Perkinsea</taxon>
        <taxon>Perkinsida</taxon>
        <taxon>Perkinsidae</taxon>
        <taxon>Perkinsus</taxon>
    </lineage>
</organism>
<comment type="caution">
    <text evidence="1">The sequence shown here is derived from an EMBL/GenBank/DDBJ whole genome shotgun (WGS) entry which is preliminary data.</text>
</comment>
<name>A0A7J6PD65_PEROL</name>
<dbReference type="AlphaFoldDB" id="A0A7J6PD65"/>
<sequence>MVELADYKELRTAQSTDRYAAGKQIYRSANVFDKSWRKRTFEHARRKGRLLCSELQQDNLCVAALLSLAQTSIQSVYSSERVGTVI</sequence>